<dbReference type="RefSeq" id="WP_150127879.1">
    <property type="nucleotide sequence ID" value="NZ_LOCQ01000059.1"/>
</dbReference>
<gene>
    <name evidence="1" type="ORF">ASR47_1004202</name>
</gene>
<reference evidence="1 2" key="1">
    <citation type="submission" date="2016-04" db="EMBL/GenBank/DDBJ databases">
        <title>Draft genome sequence of Janthinobacterium psychrotolerans sp. nov., isolated from freshwater sediments in Denmark.</title>
        <authorList>
            <person name="Gong X."/>
            <person name="Skrivergaard S."/>
            <person name="Korsgaard B.S."/>
            <person name="Schreiber L."/>
            <person name="Marshall I.P."/>
            <person name="Finster K."/>
            <person name="Schramm A."/>
        </authorList>
    </citation>
    <scope>NUCLEOTIDE SEQUENCE [LARGE SCALE GENOMIC DNA]</scope>
    <source>
        <strain evidence="1 2">S3-2</strain>
    </source>
</reference>
<sequence length="181" mass="20193">MPIPDMSPHHLQRAWQSAARCDALMTPEESMRAYRHDPAWSNGIAMARFDNGAGDHVIGFFTAEGKAVLKGFDHESELSPHAQDEYAVWPGIYDGLPQELLDLLHHEAVDHEDVTFCCWSVDGVSWSTGTAQIAENMEDGAGWLLPMVQMDAQQFIEWAKHYYGDQFGKIGEAGLLAAFEK</sequence>
<protein>
    <submittedName>
        <fullName evidence="1">Uncharacterized protein</fullName>
    </submittedName>
</protein>
<dbReference type="AlphaFoldDB" id="A0A1A7BWN9"/>
<proteinExistence type="predicted"/>
<evidence type="ECO:0000313" key="1">
    <source>
        <dbReference type="EMBL" id="OBV37927.1"/>
    </source>
</evidence>
<comment type="caution">
    <text evidence="1">The sequence shown here is derived from an EMBL/GenBank/DDBJ whole genome shotgun (WGS) entry which is preliminary data.</text>
</comment>
<keyword evidence="2" id="KW-1185">Reference proteome</keyword>
<evidence type="ECO:0000313" key="2">
    <source>
        <dbReference type="Proteomes" id="UP000092713"/>
    </source>
</evidence>
<organism evidence="1 2">
    <name type="scientific">Janthinobacterium psychrotolerans</name>
    <dbReference type="NCBI Taxonomy" id="1747903"/>
    <lineage>
        <taxon>Bacteria</taxon>
        <taxon>Pseudomonadati</taxon>
        <taxon>Pseudomonadota</taxon>
        <taxon>Betaproteobacteria</taxon>
        <taxon>Burkholderiales</taxon>
        <taxon>Oxalobacteraceae</taxon>
        <taxon>Janthinobacterium</taxon>
    </lineage>
</organism>
<dbReference type="EMBL" id="LOCQ01000059">
    <property type="protein sequence ID" value="OBV37927.1"/>
    <property type="molecule type" value="Genomic_DNA"/>
</dbReference>
<dbReference type="STRING" id="1747903.ASR47_1004202"/>
<name>A0A1A7BWN9_9BURK</name>
<dbReference type="Proteomes" id="UP000092713">
    <property type="component" value="Unassembled WGS sequence"/>
</dbReference>
<dbReference type="OrthoDB" id="361945at2"/>
<accession>A0A1A7BWN9</accession>